<gene>
    <name evidence="2" type="ORF">UX78_C0021G0017</name>
</gene>
<accession>A0A0G1UCH6</accession>
<dbReference type="Proteomes" id="UP000034607">
    <property type="component" value="Unassembled WGS sequence"/>
</dbReference>
<feature type="non-terminal residue" evidence="2">
    <location>
        <position position="77"/>
    </location>
</feature>
<proteinExistence type="predicted"/>
<dbReference type="AlphaFoldDB" id="A0A0G1UCH6"/>
<evidence type="ECO:0000313" key="2">
    <source>
        <dbReference type="EMBL" id="KKU55405.1"/>
    </source>
</evidence>
<name>A0A0G1UCH6_9BACT</name>
<protein>
    <submittedName>
        <fullName evidence="2">Uncharacterized protein</fullName>
    </submittedName>
</protein>
<feature type="region of interest" description="Disordered" evidence="1">
    <location>
        <begin position="1"/>
        <end position="21"/>
    </location>
</feature>
<organism evidence="2 3">
    <name type="scientific">Candidatus Amesbacteria bacterium GW2011_GWA2_47_11</name>
    <dbReference type="NCBI Taxonomy" id="1618357"/>
    <lineage>
        <taxon>Bacteria</taxon>
        <taxon>Candidatus Amesiibacteriota</taxon>
    </lineage>
</organism>
<dbReference type="EMBL" id="LCNM01000021">
    <property type="protein sequence ID" value="KKU55405.1"/>
    <property type="molecule type" value="Genomic_DNA"/>
</dbReference>
<sequence>MDDMNSEVNKDGGTYAIGRRNRLEPTILPTGKKWERGVAGKVGGDEFSRISVQELLTTISTTTDEKELTRLRQEKAR</sequence>
<comment type="caution">
    <text evidence="2">The sequence shown here is derived from an EMBL/GenBank/DDBJ whole genome shotgun (WGS) entry which is preliminary data.</text>
</comment>
<evidence type="ECO:0000256" key="1">
    <source>
        <dbReference type="SAM" id="MobiDB-lite"/>
    </source>
</evidence>
<reference evidence="2 3" key="1">
    <citation type="journal article" date="2015" name="Nature">
        <title>rRNA introns, odd ribosomes, and small enigmatic genomes across a large radiation of phyla.</title>
        <authorList>
            <person name="Brown C.T."/>
            <person name="Hug L.A."/>
            <person name="Thomas B.C."/>
            <person name="Sharon I."/>
            <person name="Castelle C.J."/>
            <person name="Singh A."/>
            <person name="Wilkins M.J."/>
            <person name="Williams K.H."/>
            <person name="Banfield J.F."/>
        </authorList>
    </citation>
    <scope>NUCLEOTIDE SEQUENCE [LARGE SCALE GENOMIC DNA]</scope>
</reference>
<evidence type="ECO:0000313" key="3">
    <source>
        <dbReference type="Proteomes" id="UP000034607"/>
    </source>
</evidence>